<dbReference type="Gene3D" id="3.40.50.720">
    <property type="entry name" value="NAD(P)-binding Rossmann-like Domain"/>
    <property type="match status" value="1"/>
</dbReference>
<organism evidence="2 3">
    <name type="scientific">Trametes cubensis</name>
    <dbReference type="NCBI Taxonomy" id="1111947"/>
    <lineage>
        <taxon>Eukaryota</taxon>
        <taxon>Fungi</taxon>
        <taxon>Dikarya</taxon>
        <taxon>Basidiomycota</taxon>
        <taxon>Agaricomycotina</taxon>
        <taxon>Agaricomycetes</taxon>
        <taxon>Polyporales</taxon>
        <taxon>Polyporaceae</taxon>
        <taxon>Trametes</taxon>
    </lineage>
</organism>
<comment type="caution">
    <text evidence="2">The sequence shown here is derived from an EMBL/GenBank/DDBJ whole genome shotgun (WGS) entry which is preliminary data.</text>
</comment>
<dbReference type="PANTHER" id="PTHR45348:SF2">
    <property type="entry name" value="ZINC-TYPE ALCOHOL DEHYDROGENASE-LIKE PROTEIN C2E1P3.01"/>
    <property type="match status" value="1"/>
</dbReference>
<sequence length="357" mass="38281">MATAGRTTQKALFLPAEHGEWQLGDFPIPTPGPKDVLVKIMSAALNPIDWKVQAHGMIVAKYPYVGGNDGAGVVEEVGSEVTNFARGDRVLFEGWFETSKMTFQQYAIVPADIIAKASSPARWELFPASISLGLATVVTGLYSHHPNAKTVNFPAPWEEGGTTKFAGKPTFVIGGASSVGQYAIQILKMSGFSPIITTASVHNEALLRSLGASHIIDRSLPPAEIKSELARLTQGKPLEFVYDAISLEDTEVLAYEVLAPGGNLVLVSPDGIPNELKKDGDGKKVVFVVGNVHLPENRQVGVETYARLTEWLQKGALVPNRVEVLANGLAGIPEGLERLKSNKVSGKKLVARPQETP</sequence>
<protein>
    <recommendedName>
        <fullName evidence="1">Enoyl reductase (ER) domain-containing protein</fullName>
    </recommendedName>
</protein>
<dbReference type="Gene3D" id="3.90.180.10">
    <property type="entry name" value="Medium-chain alcohol dehydrogenases, catalytic domain"/>
    <property type="match status" value="1"/>
</dbReference>
<reference evidence="2" key="1">
    <citation type="submission" date="2022-11" db="EMBL/GenBank/DDBJ databases">
        <title>Genome Sequence of Cubamyces cubensis.</title>
        <authorList>
            <person name="Buettner E."/>
        </authorList>
    </citation>
    <scope>NUCLEOTIDE SEQUENCE</scope>
    <source>
        <strain evidence="2">MPL-01</strain>
    </source>
</reference>
<gene>
    <name evidence="2" type="ORF">ONZ51_g12030</name>
</gene>
<keyword evidence="3" id="KW-1185">Reference proteome</keyword>
<dbReference type="InterPro" id="IPR047122">
    <property type="entry name" value="Trans-enoyl_RdTase-like"/>
</dbReference>
<dbReference type="SMART" id="SM00829">
    <property type="entry name" value="PKS_ER"/>
    <property type="match status" value="1"/>
</dbReference>
<dbReference type="PANTHER" id="PTHR45348">
    <property type="entry name" value="HYPOTHETICAL OXIDOREDUCTASE (EUROFUNG)"/>
    <property type="match status" value="1"/>
</dbReference>
<dbReference type="InterPro" id="IPR013154">
    <property type="entry name" value="ADH-like_N"/>
</dbReference>
<evidence type="ECO:0000313" key="2">
    <source>
        <dbReference type="EMBL" id="KAJ8456596.1"/>
    </source>
</evidence>
<evidence type="ECO:0000259" key="1">
    <source>
        <dbReference type="SMART" id="SM00829"/>
    </source>
</evidence>
<dbReference type="Pfam" id="PF08240">
    <property type="entry name" value="ADH_N"/>
    <property type="match status" value="1"/>
</dbReference>
<accession>A0AAD7X5R7</accession>
<name>A0AAD7X5R7_9APHY</name>
<evidence type="ECO:0000313" key="3">
    <source>
        <dbReference type="Proteomes" id="UP001215151"/>
    </source>
</evidence>
<dbReference type="InterPro" id="IPR036291">
    <property type="entry name" value="NAD(P)-bd_dom_sf"/>
</dbReference>
<dbReference type="EMBL" id="JAPEVG010000658">
    <property type="protein sequence ID" value="KAJ8456596.1"/>
    <property type="molecule type" value="Genomic_DNA"/>
</dbReference>
<dbReference type="Proteomes" id="UP001215151">
    <property type="component" value="Unassembled WGS sequence"/>
</dbReference>
<proteinExistence type="predicted"/>
<dbReference type="SUPFAM" id="SSF50129">
    <property type="entry name" value="GroES-like"/>
    <property type="match status" value="1"/>
</dbReference>
<dbReference type="CDD" id="cd08249">
    <property type="entry name" value="enoyl_reductase_like"/>
    <property type="match status" value="1"/>
</dbReference>
<dbReference type="InterPro" id="IPR013149">
    <property type="entry name" value="ADH-like_C"/>
</dbReference>
<dbReference type="Pfam" id="PF00107">
    <property type="entry name" value="ADH_zinc_N"/>
    <property type="match status" value="1"/>
</dbReference>
<dbReference type="SUPFAM" id="SSF51735">
    <property type="entry name" value="NAD(P)-binding Rossmann-fold domains"/>
    <property type="match status" value="1"/>
</dbReference>
<dbReference type="AlphaFoldDB" id="A0AAD7X5R7"/>
<dbReference type="GO" id="GO:0016651">
    <property type="term" value="F:oxidoreductase activity, acting on NAD(P)H"/>
    <property type="evidence" value="ECO:0007669"/>
    <property type="project" value="InterPro"/>
</dbReference>
<dbReference type="InterPro" id="IPR020843">
    <property type="entry name" value="ER"/>
</dbReference>
<dbReference type="InterPro" id="IPR011032">
    <property type="entry name" value="GroES-like_sf"/>
</dbReference>
<feature type="domain" description="Enoyl reductase (ER)" evidence="1">
    <location>
        <begin position="19"/>
        <end position="350"/>
    </location>
</feature>